<dbReference type="PANTHER" id="PTHR21174:SF0">
    <property type="entry name" value="HD PHOSPHOHYDROLASE FAMILY PROTEIN-RELATED"/>
    <property type="match status" value="1"/>
</dbReference>
<protein>
    <recommendedName>
        <fullName evidence="2">Metal-dependent HD superfamily phosphohydrolase</fullName>
    </recommendedName>
</protein>
<sequence>MSARYFADSRVEECWSRAWQQLCPGTDGRLEQIDLLGKYSAPSRHYHTEQHLDECLAAFDEFRHLASRPAEVELALLFHDAVLDTHRYDNEQQSADLARAALSLKGARRQAVKGVCELILATRHHGGVLTGDAALVADLDLWILAAPRSRFVEYERQVRAEYPDVPEYVFWEKRRELLERFLAREWIYRTPALREQWEAKARDNLTWAIQQSRLVPVVSRSQAESEGFVLAGFVSGGEELRSAGFAQGSILLVKRSEPELPPAVGYAIFVKPERITTQLWSEIAAAWATKPRSDNPRG</sequence>
<dbReference type="AlphaFoldDB" id="A0AAE4K8D4"/>
<reference evidence="1" key="1">
    <citation type="submission" date="2023-02" db="EMBL/GenBank/DDBJ databases">
        <title>Description of Herbaspirillum huttiense subsp. nephrolepsisexaltata and Herbaspirillum huttiense subsp. lycopersicon.</title>
        <authorList>
            <person name="Poudel M."/>
            <person name="Sharma A."/>
            <person name="Goss E."/>
            <person name="Tapia J.H."/>
            <person name="Harmon C.M."/>
            <person name="Jones J.B."/>
        </authorList>
    </citation>
    <scope>NUCLEOTIDE SEQUENCE</scope>
    <source>
        <strain evidence="1">NC40101</strain>
    </source>
</reference>
<dbReference type="PANTHER" id="PTHR21174">
    <property type="match status" value="1"/>
</dbReference>
<accession>A0AAE4K8D4</accession>
<name>A0AAE4K8D4_9BURK</name>
<evidence type="ECO:0008006" key="2">
    <source>
        <dbReference type="Google" id="ProtNLM"/>
    </source>
</evidence>
<dbReference type="SUPFAM" id="SSF109604">
    <property type="entry name" value="HD-domain/PDEase-like"/>
    <property type="match status" value="1"/>
</dbReference>
<evidence type="ECO:0000313" key="1">
    <source>
        <dbReference type="EMBL" id="MDT0337726.1"/>
    </source>
</evidence>
<gene>
    <name evidence="1" type="ORF">RJN63_12850</name>
</gene>
<organism evidence="1">
    <name type="scientific">Herbaspirillum huttiense subsp. nephrolepidis</name>
    <dbReference type="NCBI Taxonomy" id="3075126"/>
    <lineage>
        <taxon>Bacteria</taxon>
        <taxon>Pseudomonadati</taxon>
        <taxon>Pseudomonadota</taxon>
        <taxon>Betaproteobacteria</taxon>
        <taxon>Burkholderiales</taxon>
        <taxon>Oxalobacteraceae</taxon>
        <taxon>Herbaspirillum</taxon>
    </lineage>
</organism>
<dbReference type="RefSeq" id="WP_284078256.1">
    <property type="nucleotide sequence ID" value="NZ_JAVLSM010000007.1"/>
</dbReference>
<proteinExistence type="predicted"/>
<comment type="caution">
    <text evidence="1">The sequence shown here is derived from an EMBL/GenBank/DDBJ whole genome shotgun (WGS) entry which is preliminary data.</text>
</comment>
<dbReference type="InterPro" id="IPR009218">
    <property type="entry name" value="HD_phosphohydro"/>
</dbReference>
<dbReference type="EMBL" id="JAVRAA010000005">
    <property type="protein sequence ID" value="MDT0337726.1"/>
    <property type="molecule type" value="Genomic_DNA"/>
</dbReference>